<feature type="chain" id="PRO_5019755656" description="Molybdate-anion transporter" evidence="14">
    <location>
        <begin position="19"/>
        <end position="453"/>
    </location>
</feature>
<evidence type="ECO:0000313" key="15">
    <source>
        <dbReference type="Ensembl" id="ENSAPLP00000027116.1"/>
    </source>
</evidence>
<dbReference type="Proteomes" id="UP000016666">
    <property type="component" value="Unassembled WGS sequence"/>
</dbReference>
<keyword evidence="7 13" id="KW-0812">Transmembrane</keyword>
<dbReference type="OMA" id="CCGWVVL"/>
<dbReference type="PANTHER" id="PTHR23516">
    <property type="entry name" value="SAM (S-ADENOSYL METHIONINE) TRANSPORTER"/>
    <property type="match status" value="1"/>
</dbReference>
<comment type="similarity">
    <text evidence="3">Belongs to the major facilitator superfamily.</text>
</comment>
<name>A0A493TML2_ANAPP</name>
<feature type="transmembrane region" description="Helical" evidence="13">
    <location>
        <begin position="138"/>
        <end position="156"/>
    </location>
</feature>
<accession>A0A493TML2</accession>
<evidence type="ECO:0000313" key="16">
    <source>
        <dbReference type="Proteomes" id="UP000016666"/>
    </source>
</evidence>
<evidence type="ECO:0000256" key="7">
    <source>
        <dbReference type="ARBA" id="ARBA00022692"/>
    </source>
</evidence>
<dbReference type="CDD" id="cd17487">
    <property type="entry name" value="MFS_MFSD5_like"/>
    <property type="match status" value="1"/>
</dbReference>
<evidence type="ECO:0000256" key="6">
    <source>
        <dbReference type="ARBA" id="ARBA00022475"/>
    </source>
</evidence>
<dbReference type="AlphaFoldDB" id="A0A493TML2"/>
<dbReference type="GO" id="GO:0005886">
    <property type="term" value="C:plasma membrane"/>
    <property type="evidence" value="ECO:0007669"/>
    <property type="project" value="UniProtKB-SubCell"/>
</dbReference>
<evidence type="ECO:0000256" key="12">
    <source>
        <dbReference type="ARBA" id="ARBA00032555"/>
    </source>
</evidence>
<dbReference type="PANTHER" id="PTHR23516:SF1">
    <property type="entry name" value="MOLYBDATE-ANION TRANSPORTER"/>
    <property type="match status" value="1"/>
</dbReference>
<keyword evidence="9" id="KW-0406">Ion transport</keyword>
<organism evidence="15 16">
    <name type="scientific">Anas platyrhynchos platyrhynchos</name>
    <name type="common">Northern mallard</name>
    <dbReference type="NCBI Taxonomy" id="8840"/>
    <lineage>
        <taxon>Eukaryota</taxon>
        <taxon>Metazoa</taxon>
        <taxon>Chordata</taxon>
        <taxon>Craniata</taxon>
        <taxon>Vertebrata</taxon>
        <taxon>Euteleostomi</taxon>
        <taxon>Archelosauria</taxon>
        <taxon>Archosauria</taxon>
        <taxon>Dinosauria</taxon>
        <taxon>Saurischia</taxon>
        <taxon>Theropoda</taxon>
        <taxon>Coelurosauria</taxon>
        <taxon>Aves</taxon>
        <taxon>Neognathae</taxon>
        <taxon>Galloanserae</taxon>
        <taxon>Anseriformes</taxon>
        <taxon>Anatidae</taxon>
        <taxon>Anatinae</taxon>
        <taxon>Anas</taxon>
    </lineage>
</organism>
<feature type="signal peptide" evidence="14">
    <location>
        <begin position="1"/>
        <end position="18"/>
    </location>
</feature>
<protein>
    <recommendedName>
        <fullName evidence="4">Molybdate-anion transporter</fullName>
    </recommendedName>
    <alternativeName>
        <fullName evidence="11">Major facilitator superfamily domain-containing protein 5</fullName>
    </alternativeName>
    <alternativeName>
        <fullName evidence="12">Molybdate transporter 2 homolog</fullName>
    </alternativeName>
</protein>
<comment type="subcellular location">
    <subcellularLocation>
        <location evidence="2">Cell membrane</location>
        <topology evidence="2">Multi-pass membrane protein</topology>
    </subcellularLocation>
</comment>
<feature type="transmembrane region" description="Helical" evidence="13">
    <location>
        <begin position="347"/>
        <end position="367"/>
    </location>
</feature>
<reference evidence="16" key="1">
    <citation type="submission" date="2017-10" db="EMBL/GenBank/DDBJ databases">
        <title>A new Pekin duck reference genome.</title>
        <authorList>
            <person name="Hou Z.-C."/>
            <person name="Zhou Z.-K."/>
            <person name="Zhu F."/>
            <person name="Hou S.-S."/>
        </authorList>
    </citation>
    <scope>NUCLEOTIDE SEQUENCE [LARGE SCALE GENOMIC DNA]</scope>
</reference>
<dbReference type="Ensembl" id="ENSAPLT00000025884.1">
    <property type="protein sequence ID" value="ENSAPLP00000027116.1"/>
    <property type="gene ID" value="ENSAPLG00000021653.1"/>
</dbReference>
<keyword evidence="5" id="KW-0813">Transport</keyword>
<comment type="function">
    <text evidence="1">Mediates high-affinity intracellular uptake of the rare oligo-element molybdenum.</text>
</comment>
<feature type="transmembrane region" description="Helical" evidence="13">
    <location>
        <begin position="285"/>
        <end position="305"/>
    </location>
</feature>
<sequence>MLLAAYTALALLLAAALGLELAARRSHPPAAAAPPGANPAFARFQRGFLRGYLPALAADWLQGPYLYKLYQHYGFVETQIAVLYVCGFASSVLFGPVAASLVDALGRRASCVLFSLTYSACCLTKLSRDYLVLAAGRVLGGLSTALLFCAFEAWYIHEHVEHHDFPAEWVPATFSQAAFWNHVLAVGAGVVANAAAEWLGLGPVAPFVASIPLLVLAGAVALKDWDENYGKKRALAKSCADGLRRLVADRRVLLLGTVQALFESVIYIFVFLWTPVLDPHGPPLGIVFSSFMAASMVGASLYRLAVSPRYRLQPVHVLSLSVLVGFFSLFMLAFSTNPSQESPAESFVAFLLLELSCGLYFPAMGFLRRKAIPEKDRPGVTNWCRVPLNLLACLGLLLLHGADHGPGTRSIFSACCGLMLLALLAVVGLFSVVRHDTELRLPLPQGQPDAPEL</sequence>
<evidence type="ECO:0000256" key="9">
    <source>
        <dbReference type="ARBA" id="ARBA00023065"/>
    </source>
</evidence>
<dbReference type="InterPro" id="IPR036259">
    <property type="entry name" value="MFS_trans_sf"/>
</dbReference>
<evidence type="ECO:0000256" key="13">
    <source>
        <dbReference type="SAM" id="Phobius"/>
    </source>
</evidence>
<dbReference type="STRING" id="8840.ENSAPLP00000027116"/>
<evidence type="ECO:0000256" key="4">
    <source>
        <dbReference type="ARBA" id="ARBA00021242"/>
    </source>
</evidence>
<feature type="transmembrane region" description="Helical" evidence="13">
    <location>
        <begin position="81"/>
        <end position="102"/>
    </location>
</feature>
<evidence type="ECO:0000256" key="8">
    <source>
        <dbReference type="ARBA" id="ARBA00022989"/>
    </source>
</evidence>
<feature type="transmembrane region" description="Helical" evidence="13">
    <location>
        <begin position="411"/>
        <end position="433"/>
    </location>
</feature>
<evidence type="ECO:0000256" key="10">
    <source>
        <dbReference type="ARBA" id="ARBA00023136"/>
    </source>
</evidence>
<evidence type="ECO:0000256" key="14">
    <source>
        <dbReference type="SAM" id="SignalP"/>
    </source>
</evidence>
<keyword evidence="16" id="KW-1185">Reference proteome</keyword>
<evidence type="ECO:0000256" key="5">
    <source>
        <dbReference type="ARBA" id="ARBA00022448"/>
    </source>
</evidence>
<feature type="transmembrane region" description="Helical" evidence="13">
    <location>
        <begin position="202"/>
        <end position="222"/>
    </location>
</feature>
<proteinExistence type="inferred from homology"/>
<dbReference type="GO" id="GO:0006811">
    <property type="term" value="P:monoatomic ion transport"/>
    <property type="evidence" value="ECO:0007669"/>
    <property type="project" value="UniProtKB-KW"/>
</dbReference>
<feature type="transmembrane region" description="Helical" evidence="13">
    <location>
        <begin position="379"/>
        <end position="399"/>
    </location>
</feature>
<gene>
    <name evidence="15" type="primary">MFSD5</name>
</gene>
<keyword evidence="6" id="KW-1003">Cell membrane</keyword>
<dbReference type="Gene3D" id="1.20.1250.20">
    <property type="entry name" value="MFS general substrate transporter like domains"/>
    <property type="match status" value="1"/>
</dbReference>
<dbReference type="Pfam" id="PF05631">
    <property type="entry name" value="MFS_5"/>
    <property type="match status" value="1"/>
</dbReference>
<evidence type="ECO:0000256" key="11">
    <source>
        <dbReference type="ARBA" id="ARBA00030646"/>
    </source>
</evidence>
<keyword evidence="14" id="KW-0732">Signal</keyword>
<evidence type="ECO:0000256" key="3">
    <source>
        <dbReference type="ARBA" id="ARBA00008335"/>
    </source>
</evidence>
<dbReference type="GeneTree" id="ENSGT00390000012629"/>
<keyword evidence="8 13" id="KW-1133">Transmembrane helix</keyword>
<dbReference type="InterPro" id="IPR008509">
    <property type="entry name" value="MOT2/MFSD5"/>
</dbReference>
<dbReference type="SUPFAM" id="SSF103473">
    <property type="entry name" value="MFS general substrate transporter"/>
    <property type="match status" value="1"/>
</dbReference>
<evidence type="ECO:0000256" key="2">
    <source>
        <dbReference type="ARBA" id="ARBA00004651"/>
    </source>
</evidence>
<feature type="transmembrane region" description="Helical" evidence="13">
    <location>
        <begin position="317"/>
        <end position="335"/>
    </location>
</feature>
<keyword evidence="10 13" id="KW-0472">Membrane</keyword>
<feature type="transmembrane region" description="Helical" evidence="13">
    <location>
        <begin position="252"/>
        <end position="273"/>
    </location>
</feature>
<evidence type="ECO:0000256" key="1">
    <source>
        <dbReference type="ARBA" id="ARBA00003019"/>
    </source>
</evidence>
<reference evidence="15" key="2">
    <citation type="submission" date="2025-08" db="UniProtKB">
        <authorList>
            <consortium name="Ensembl"/>
        </authorList>
    </citation>
    <scope>IDENTIFICATION</scope>
</reference>
<reference evidence="15" key="3">
    <citation type="submission" date="2025-09" db="UniProtKB">
        <authorList>
            <consortium name="Ensembl"/>
        </authorList>
    </citation>
    <scope>IDENTIFICATION</scope>
</reference>
<dbReference type="GO" id="GO:0015098">
    <property type="term" value="F:molybdate ion transmembrane transporter activity"/>
    <property type="evidence" value="ECO:0007669"/>
    <property type="project" value="Ensembl"/>
</dbReference>